<organism evidence="3 4">
    <name type="scientific">Blepharisma stoltei</name>
    <dbReference type="NCBI Taxonomy" id="1481888"/>
    <lineage>
        <taxon>Eukaryota</taxon>
        <taxon>Sar</taxon>
        <taxon>Alveolata</taxon>
        <taxon>Ciliophora</taxon>
        <taxon>Postciliodesmatophora</taxon>
        <taxon>Heterotrichea</taxon>
        <taxon>Heterotrichida</taxon>
        <taxon>Blepharismidae</taxon>
        <taxon>Blepharisma</taxon>
    </lineage>
</organism>
<keyword evidence="1" id="KW-0812">Transmembrane</keyword>
<dbReference type="Proteomes" id="UP001162131">
    <property type="component" value="Unassembled WGS sequence"/>
</dbReference>
<sequence>MIVHFLLPLLFSLVLSQTTKILTLENSIFTFSRELIGIGFIKQLHTQIIMKNPTEKASITLTEFIPYKWWIDKEDIPKSLNPEFNSLIDTESPSSDSTNHTFTINIEFYGKYEFSYPIHMRYDDPSYDVLYKTISLPGPQIQYNQGQVFTVNGEFQAQVPVGQIKHIPIVVMGTILFELIVVCAIIFAANKFTHHISK</sequence>
<evidence type="ECO:0000256" key="1">
    <source>
        <dbReference type="SAM" id="Phobius"/>
    </source>
</evidence>
<evidence type="ECO:0008006" key="5">
    <source>
        <dbReference type="Google" id="ProtNLM"/>
    </source>
</evidence>
<keyword evidence="4" id="KW-1185">Reference proteome</keyword>
<comment type="caution">
    <text evidence="3">The sequence shown here is derived from an EMBL/GenBank/DDBJ whole genome shotgun (WGS) entry which is preliminary data.</text>
</comment>
<dbReference type="EMBL" id="CAJZBQ010000033">
    <property type="protein sequence ID" value="CAG9322951.1"/>
    <property type="molecule type" value="Genomic_DNA"/>
</dbReference>
<evidence type="ECO:0000256" key="2">
    <source>
        <dbReference type="SAM" id="SignalP"/>
    </source>
</evidence>
<keyword evidence="1" id="KW-0472">Membrane</keyword>
<evidence type="ECO:0000313" key="4">
    <source>
        <dbReference type="Proteomes" id="UP001162131"/>
    </source>
</evidence>
<gene>
    <name evidence="3" type="ORF">BSTOLATCC_MIC32856</name>
</gene>
<accession>A0AAU9JMH0</accession>
<keyword evidence="2" id="KW-0732">Signal</keyword>
<feature type="signal peptide" evidence="2">
    <location>
        <begin position="1"/>
        <end position="16"/>
    </location>
</feature>
<feature type="chain" id="PRO_5043885676" description="Protein PBN1" evidence="2">
    <location>
        <begin position="17"/>
        <end position="198"/>
    </location>
</feature>
<keyword evidence="1" id="KW-1133">Transmembrane helix</keyword>
<evidence type="ECO:0000313" key="3">
    <source>
        <dbReference type="EMBL" id="CAG9322951.1"/>
    </source>
</evidence>
<reference evidence="3" key="1">
    <citation type="submission" date="2021-09" db="EMBL/GenBank/DDBJ databases">
        <authorList>
            <consortium name="AG Swart"/>
            <person name="Singh M."/>
            <person name="Singh A."/>
            <person name="Seah K."/>
            <person name="Emmerich C."/>
        </authorList>
    </citation>
    <scope>NUCLEOTIDE SEQUENCE</scope>
    <source>
        <strain evidence="3">ATCC30299</strain>
    </source>
</reference>
<proteinExistence type="predicted"/>
<name>A0AAU9JMH0_9CILI</name>
<feature type="transmembrane region" description="Helical" evidence="1">
    <location>
        <begin position="167"/>
        <end position="189"/>
    </location>
</feature>
<dbReference type="AlphaFoldDB" id="A0AAU9JMH0"/>
<protein>
    <recommendedName>
        <fullName evidence="5">Protein PBN1</fullName>
    </recommendedName>
</protein>